<accession>A0A951UT12</accession>
<dbReference type="Pfam" id="PF04306">
    <property type="entry name" value="DUF456"/>
    <property type="match status" value="1"/>
</dbReference>
<keyword evidence="1" id="KW-0472">Membrane</keyword>
<keyword evidence="1" id="KW-0812">Transmembrane</keyword>
<dbReference type="EMBL" id="JAHHGZ010000002">
    <property type="protein sequence ID" value="MBW4666405.1"/>
    <property type="molecule type" value="Genomic_DNA"/>
</dbReference>
<feature type="transmembrane region" description="Helical" evidence="1">
    <location>
        <begin position="84"/>
        <end position="101"/>
    </location>
</feature>
<name>A0A951UT12_9CYAN</name>
<gene>
    <name evidence="2" type="ORF">KME60_02895</name>
</gene>
<dbReference type="Proteomes" id="UP000729701">
    <property type="component" value="Unassembled WGS sequence"/>
</dbReference>
<organism evidence="2 3">
    <name type="scientific">Cyanomargarita calcarea GSE-NOS-MK-12-04C</name>
    <dbReference type="NCBI Taxonomy" id="2839659"/>
    <lineage>
        <taxon>Bacteria</taxon>
        <taxon>Bacillati</taxon>
        <taxon>Cyanobacteriota</taxon>
        <taxon>Cyanophyceae</taxon>
        <taxon>Nostocales</taxon>
        <taxon>Cyanomargaritaceae</taxon>
        <taxon>Cyanomargarita</taxon>
    </lineage>
</organism>
<evidence type="ECO:0000256" key="1">
    <source>
        <dbReference type="SAM" id="Phobius"/>
    </source>
</evidence>
<protein>
    <submittedName>
        <fullName evidence="2">DUF456 family protein</fullName>
    </submittedName>
</protein>
<feature type="transmembrane region" description="Helical" evidence="1">
    <location>
        <begin position="137"/>
        <end position="163"/>
    </location>
</feature>
<dbReference type="PANTHER" id="PTHR39165:SF1">
    <property type="entry name" value="DUF456 DOMAIN-CONTAINING PROTEIN"/>
    <property type="match status" value="1"/>
</dbReference>
<keyword evidence="1" id="KW-1133">Transmembrane helix</keyword>
<evidence type="ECO:0000313" key="3">
    <source>
        <dbReference type="Proteomes" id="UP000729701"/>
    </source>
</evidence>
<dbReference type="InterPro" id="IPR007403">
    <property type="entry name" value="DUF456"/>
</dbReference>
<reference evidence="2" key="1">
    <citation type="submission" date="2021-05" db="EMBL/GenBank/DDBJ databases">
        <authorList>
            <person name="Pietrasiak N."/>
            <person name="Ward R."/>
            <person name="Stajich J.E."/>
            <person name="Kurbessoian T."/>
        </authorList>
    </citation>
    <scope>NUCLEOTIDE SEQUENCE</scope>
    <source>
        <strain evidence="2">GSE-NOS-MK-12-04C</strain>
    </source>
</reference>
<evidence type="ECO:0000313" key="2">
    <source>
        <dbReference type="EMBL" id="MBW4666405.1"/>
    </source>
</evidence>
<reference evidence="2" key="2">
    <citation type="journal article" date="2022" name="Microbiol. Resour. Announc.">
        <title>Metagenome Sequencing to Explore Phylogenomics of Terrestrial Cyanobacteria.</title>
        <authorList>
            <person name="Ward R.D."/>
            <person name="Stajich J.E."/>
            <person name="Johansen J.R."/>
            <person name="Huntemann M."/>
            <person name="Clum A."/>
            <person name="Foster B."/>
            <person name="Foster B."/>
            <person name="Roux S."/>
            <person name="Palaniappan K."/>
            <person name="Varghese N."/>
            <person name="Mukherjee S."/>
            <person name="Reddy T.B.K."/>
            <person name="Daum C."/>
            <person name="Copeland A."/>
            <person name="Chen I.A."/>
            <person name="Ivanova N.N."/>
            <person name="Kyrpides N.C."/>
            <person name="Shapiro N."/>
            <person name="Eloe-Fadrosh E.A."/>
            <person name="Pietrasiak N."/>
        </authorList>
    </citation>
    <scope>NUCLEOTIDE SEQUENCE</scope>
    <source>
        <strain evidence="2">GSE-NOS-MK-12-04C</strain>
    </source>
</reference>
<proteinExistence type="predicted"/>
<comment type="caution">
    <text evidence="2">The sequence shown here is derived from an EMBL/GenBank/DDBJ whole genome shotgun (WGS) entry which is preliminary data.</text>
</comment>
<feature type="transmembrane region" description="Helical" evidence="1">
    <location>
        <begin position="46"/>
        <end position="72"/>
    </location>
</feature>
<dbReference type="AlphaFoldDB" id="A0A951UT12"/>
<dbReference type="PANTHER" id="PTHR39165">
    <property type="entry name" value="IG HYPOTHETICAL 17883"/>
    <property type="match status" value="1"/>
</dbReference>
<feature type="transmembrane region" description="Helical" evidence="1">
    <location>
        <begin position="107"/>
        <end position="125"/>
    </location>
</feature>
<feature type="transmembrane region" description="Helical" evidence="1">
    <location>
        <begin position="7"/>
        <end position="40"/>
    </location>
</feature>
<sequence>MQITYWLLIALMILGVIGAVVPALPGASLILIAIIIWGFVKGSFAAISVPLIVTAFVLLLSIGVDFFAGYIGAKQAGASKWGQIGAVVGLLLGFFGLLPALPFGGPLVGLLFGPLLGAIIGEFIFRRDLWVSVKAGIGIIAGTLIGNLIQGVLAIAAVVVFLVTTWSQVFPT</sequence>